<dbReference type="GO" id="GO:0005886">
    <property type="term" value="C:plasma membrane"/>
    <property type="evidence" value="ECO:0007669"/>
    <property type="project" value="UniProtKB-SubCell"/>
</dbReference>
<feature type="transmembrane region" description="Helical" evidence="8">
    <location>
        <begin position="158"/>
        <end position="176"/>
    </location>
</feature>
<dbReference type="PROSITE" id="PS00217">
    <property type="entry name" value="SUGAR_TRANSPORT_2"/>
    <property type="match status" value="1"/>
</dbReference>
<evidence type="ECO:0000256" key="5">
    <source>
        <dbReference type="ARBA" id="ARBA00022989"/>
    </source>
</evidence>
<reference evidence="11 12" key="2">
    <citation type="journal article" date="2011" name="Stand. Genomic Sci.">
        <title>Complete genome sequence of Ferroglobus placidus AEDII12DO.</title>
        <authorList>
            <person name="Anderson I."/>
            <person name="Risso C."/>
            <person name="Holmes D."/>
            <person name="Lucas S."/>
            <person name="Copeland A."/>
            <person name="Lapidus A."/>
            <person name="Cheng J.F."/>
            <person name="Bruce D."/>
            <person name="Goodwin L."/>
            <person name="Pitluck S."/>
            <person name="Saunders E."/>
            <person name="Brettin T."/>
            <person name="Detter J.C."/>
            <person name="Han C."/>
            <person name="Tapia R."/>
            <person name="Larimer F."/>
            <person name="Land M."/>
            <person name="Hauser L."/>
            <person name="Woyke T."/>
            <person name="Lovley D."/>
            <person name="Kyrpides N."/>
            <person name="Ivanova N."/>
        </authorList>
    </citation>
    <scope>NUCLEOTIDE SEQUENCE [LARGE SCALE GENOMIC DNA]</scope>
    <source>
        <strain evidence="12">DSM 10642 / AEDII12DO</strain>
    </source>
</reference>
<keyword evidence="7" id="KW-0129">CBS domain</keyword>
<dbReference type="RefSeq" id="WP_012965972.1">
    <property type="nucleotide sequence ID" value="NC_013849.1"/>
</dbReference>
<feature type="transmembrane region" description="Helical" evidence="8">
    <location>
        <begin position="315"/>
        <end position="334"/>
    </location>
</feature>
<dbReference type="SMART" id="SM00116">
    <property type="entry name" value="CBS"/>
    <property type="match status" value="4"/>
</dbReference>
<keyword evidence="2" id="KW-0813">Transport</keyword>
<dbReference type="InterPro" id="IPR000644">
    <property type="entry name" value="CBS_dom"/>
</dbReference>
<dbReference type="Pfam" id="PF00571">
    <property type="entry name" value="CBS"/>
    <property type="match status" value="3"/>
</dbReference>
<feature type="transmembrane region" description="Helical" evidence="8">
    <location>
        <begin position="411"/>
        <end position="432"/>
    </location>
</feature>
<feature type="domain" description="CBS" evidence="10">
    <location>
        <begin position="510"/>
        <end position="565"/>
    </location>
</feature>
<evidence type="ECO:0000259" key="9">
    <source>
        <dbReference type="PROSITE" id="PS50850"/>
    </source>
</evidence>
<dbReference type="PROSITE" id="PS51371">
    <property type="entry name" value="CBS"/>
    <property type="match status" value="3"/>
</dbReference>
<dbReference type="InterPro" id="IPR005829">
    <property type="entry name" value="Sugar_transporter_CS"/>
</dbReference>
<feature type="transmembrane region" description="Helical" evidence="8">
    <location>
        <begin position="56"/>
        <end position="79"/>
    </location>
</feature>
<evidence type="ECO:0000256" key="7">
    <source>
        <dbReference type="PROSITE-ProRule" id="PRU00703"/>
    </source>
</evidence>
<feature type="transmembrane region" description="Helical" evidence="8">
    <location>
        <begin position="196"/>
        <end position="216"/>
    </location>
</feature>
<dbReference type="PANTHER" id="PTHR43045">
    <property type="entry name" value="SHIKIMATE TRANSPORTER"/>
    <property type="match status" value="1"/>
</dbReference>
<dbReference type="HOGENOM" id="CLU_001265_49_0_2"/>
<evidence type="ECO:0000259" key="10">
    <source>
        <dbReference type="PROSITE" id="PS51371"/>
    </source>
</evidence>
<feature type="transmembrane region" description="Helical" evidence="8">
    <location>
        <begin position="346"/>
        <end position="372"/>
    </location>
</feature>
<evidence type="ECO:0000313" key="11">
    <source>
        <dbReference type="EMBL" id="ADC65629.1"/>
    </source>
</evidence>
<evidence type="ECO:0000256" key="4">
    <source>
        <dbReference type="ARBA" id="ARBA00022692"/>
    </source>
</evidence>
<evidence type="ECO:0000313" key="12">
    <source>
        <dbReference type="Proteomes" id="UP000002613"/>
    </source>
</evidence>
<comment type="subcellular location">
    <subcellularLocation>
        <location evidence="1">Cell membrane</location>
        <topology evidence="1">Multi-pass membrane protein</topology>
    </subcellularLocation>
</comment>
<dbReference type="Pfam" id="PF07690">
    <property type="entry name" value="MFS_1"/>
    <property type="match status" value="1"/>
</dbReference>
<name>D3RYR6_FERPA</name>
<dbReference type="eggNOG" id="arCOG00632">
    <property type="taxonomic scope" value="Archaea"/>
</dbReference>
<reference evidence="12" key="1">
    <citation type="submission" date="2010-02" db="EMBL/GenBank/DDBJ databases">
        <title>Complete sequence of Ferroglobus placidus DSM 10642.</title>
        <authorList>
            <consortium name="US DOE Joint Genome Institute"/>
            <person name="Lucas S."/>
            <person name="Copeland A."/>
            <person name="Lapidus A."/>
            <person name="Cheng J.-F."/>
            <person name="Bruce D."/>
            <person name="Goodwin L."/>
            <person name="Pitluck S."/>
            <person name="Saunders E."/>
            <person name="Brettin T."/>
            <person name="Detter J.C."/>
            <person name="Han C."/>
            <person name="Tapia R."/>
            <person name="Larimer F."/>
            <person name="Land M."/>
            <person name="Hauser L."/>
            <person name="Kyrpides N."/>
            <person name="Ivanova N."/>
            <person name="Holmes D."/>
            <person name="Lovley D."/>
            <person name="Kyrpides N."/>
            <person name="Anderson I.J."/>
            <person name="Woyke T."/>
        </authorList>
    </citation>
    <scope>NUCLEOTIDE SEQUENCE [LARGE SCALE GENOMIC DNA]</scope>
    <source>
        <strain evidence="12">DSM 10642 / AEDII12DO</strain>
    </source>
</reference>
<dbReference type="InterPro" id="IPR036259">
    <property type="entry name" value="MFS_trans_sf"/>
</dbReference>
<dbReference type="PANTHER" id="PTHR43045:SF1">
    <property type="entry name" value="SHIKIMATE TRANSPORTER"/>
    <property type="match status" value="1"/>
</dbReference>
<evidence type="ECO:0000256" key="8">
    <source>
        <dbReference type="SAM" id="Phobius"/>
    </source>
</evidence>
<gene>
    <name evidence="11" type="ordered locus">Ferp_1478</name>
</gene>
<evidence type="ECO:0000256" key="6">
    <source>
        <dbReference type="ARBA" id="ARBA00023136"/>
    </source>
</evidence>
<dbReference type="STRING" id="589924.Ferp_1478"/>
<dbReference type="SUPFAM" id="SSF54631">
    <property type="entry name" value="CBS-domain pair"/>
    <property type="match status" value="2"/>
</dbReference>
<feature type="transmembrane region" description="Helical" evidence="8">
    <location>
        <begin position="116"/>
        <end position="146"/>
    </location>
</feature>
<feature type="domain" description="Major facilitator superfamily (MFS) profile" evidence="9">
    <location>
        <begin position="20"/>
        <end position="451"/>
    </location>
</feature>
<keyword evidence="5 8" id="KW-1133">Transmembrane helix</keyword>
<evidence type="ECO:0000256" key="2">
    <source>
        <dbReference type="ARBA" id="ARBA00022448"/>
    </source>
</evidence>
<organism evidence="11 12">
    <name type="scientific">Ferroglobus placidus (strain DSM 10642 / AEDII12DO)</name>
    <dbReference type="NCBI Taxonomy" id="589924"/>
    <lineage>
        <taxon>Archaea</taxon>
        <taxon>Methanobacteriati</taxon>
        <taxon>Methanobacteriota</taxon>
        <taxon>Archaeoglobi</taxon>
        <taxon>Archaeoglobales</taxon>
        <taxon>Archaeoglobaceae</taxon>
        <taxon>Ferroglobus</taxon>
    </lineage>
</organism>
<feature type="transmembrane region" description="Helical" evidence="8">
    <location>
        <begin position="245"/>
        <end position="265"/>
    </location>
</feature>
<dbReference type="InterPro" id="IPR011701">
    <property type="entry name" value="MFS"/>
</dbReference>
<dbReference type="eggNOG" id="arCOG00631">
    <property type="taxonomic scope" value="Archaea"/>
</dbReference>
<dbReference type="GO" id="GO:0022857">
    <property type="term" value="F:transmembrane transporter activity"/>
    <property type="evidence" value="ECO:0007669"/>
    <property type="project" value="InterPro"/>
</dbReference>
<dbReference type="KEGG" id="fpl:Ferp_1478"/>
<feature type="transmembrane region" description="Helical" evidence="8">
    <location>
        <begin position="384"/>
        <end position="405"/>
    </location>
</feature>
<feature type="transmembrane region" description="Helical" evidence="8">
    <location>
        <begin position="285"/>
        <end position="303"/>
    </location>
</feature>
<dbReference type="CDD" id="cd09836">
    <property type="entry name" value="CBS_pair_arch"/>
    <property type="match status" value="1"/>
</dbReference>
<feature type="transmembrane region" description="Helical" evidence="8">
    <location>
        <begin position="21"/>
        <end position="44"/>
    </location>
</feature>
<dbReference type="PaxDb" id="589924-Ferp_1478"/>
<evidence type="ECO:0000256" key="1">
    <source>
        <dbReference type="ARBA" id="ARBA00004651"/>
    </source>
</evidence>
<sequence length="693" mass="76439">MVEKSDVKEVEIPMRELARTIAIGWSGALLEWTDFYTYAILAPIVAKVFFPSEDPIASLLASFGALALGFLFRPLGALLFGRIGDIYGRKIAFVIAAVSMLAGTVGIGILPTYAQIGIVASILVFVLRIIQGLALGGGYGAIIVFLGESVPERRRGTYTGILFTTPAIGMAIAASMESLVESWLGTEGLYAWGWRIPFIVAGLVIAFIALIMHLFYKETPVFSMLRTIRRTSSAPIRELFAKKEYLSLVLLAWIGVIGAHGPVWYTNQLVSKYYMTWHGISPGESSAILFWCTMAAVWVYVLFGYISDIIGRRKLLIFAIYGNALWFIPAFWLMREAALAQNITMLYILTYTLTFFNGIGYSGAQSAFLLELFPSRIRVTATGFTYNLGYGITGGLTPFMVTLFYKFFNDWWLSVIAWSTVLPMIMGSYFVIKGYETLGTRLWAEFAAEKFAKDAVIVKANEPVREAIRKMIEKDKRGVVVDYVAETGVAYRHMLKGAAEKGLDVPVGDVAVKVPCMEYNEPLPNILETMEHYHVRMIPVCRRGQIIGMIDLRDVLAETAGLSALTKKPIAERTRLRDVAKEPIVINHNEKIGDAIRLMIQNDIGFLPVVDEAGKLVAVFSERDAFKAIANGASLDSPLIDYATKNPQTVSCDDPVSKVAEIMVRLNIRHIVGVDSAGRPVCVAGVKDILAVG</sequence>
<dbReference type="SUPFAM" id="SSF103473">
    <property type="entry name" value="MFS general substrate transporter"/>
    <property type="match status" value="1"/>
</dbReference>
<dbReference type="GeneID" id="8778997"/>
<evidence type="ECO:0000256" key="3">
    <source>
        <dbReference type="ARBA" id="ARBA00022475"/>
    </source>
</evidence>
<dbReference type="Gene3D" id="3.10.580.10">
    <property type="entry name" value="CBS-domain"/>
    <property type="match status" value="2"/>
</dbReference>
<keyword evidence="12" id="KW-1185">Reference proteome</keyword>
<protein>
    <submittedName>
        <fullName evidence="11">Putative signal transduction protein with CBS domains</fullName>
    </submittedName>
</protein>
<dbReference type="EMBL" id="CP001899">
    <property type="protein sequence ID" value="ADC65629.1"/>
    <property type="molecule type" value="Genomic_DNA"/>
</dbReference>
<feature type="domain" description="CBS" evidence="10">
    <location>
        <begin position="643"/>
        <end position="693"/>
    </location>
</feature>
<feature type="domain" description="CBS" evidence="10">
    <location>
        <begin position="579"/>
        <end position="637"/>
    </location>
</feature>
<keyword evidence="3" id="KW-1003">Cell membrane</keyword>
<dbReference type="Gene3D" id="1.20.1250.20">
    <property type="entry name" value="MFS general substrate transporter like domains"/>
    <property type="match status" value="2"/>
</dbReference>
<proteinExistence type="predicted"/>
<dbReference type="InterPro" id="IPR020846">
    <property type="entry name" value="MFS_dom"/>
</dbReference>
<keyword evidence="4 8" id="KW-0812">Transmembrane</keyword>
<dbReference type="InterPro" id="IPR046342">
    <property type="entry name" value="CBS_dom_sf"/>
</dbReference>
<dbReference type="Proteomes" id="UP000002613">
    <property type="component" value="Chromosome"/>
</dbReference>
<dbReference type="AlphaFoldDB" id="D3RYR6"/>
<keyword evidence="6 8" id="KW-0472">Membrane</keyword>
<dbReference type="PROSITE" id="PS50850">
    <property type="entry name" value="MFS"/>
    <property type="match status" value="1"/>
</dbReference>
<accession>D3RYR6</accession>
<feature type="transmembrane region" description="Helical" evidence="8">
    <location>
        <begin position="91"/>
        <end position="110"/>
    </location>
</feature>